<gene>
    <name evidence="2" type="ORF">PBS001_LOCUS8679</name>
</gene>
<sequence length="80" mass="8890">MTLESVDTFATREHVHGRDWTIESCVLMLRRCKFASVCHSRLSPPLLPAFQNGVGLVLSAFLVCCILYDGACLLLLFMGD</sequence>
<comment type="caution">
    <text evidence="2">The sequence shown here is derived from an EMBL/GenBank/DDBJ whole genome shotgun (WGS) entry which is preliminary data.</text>
</comment>
<protein>
    <submittedName>
        <fullName evidence="2">Uncharacterized protein</fullName>
    </submittedName>
</protein>
<organism evidence="2 3">
    <name type="scientific">Peronospora belbahrii</name>
    <dbReference type="NCBI Taxonomy" id="622444"/>
    <lineage>
        <taxon>Eukaryota</taxon>
        <taxon>Sar</taxon>
        <taxon>Stramenopiles</taxon>
        <taxon>Oomycota</taxon>
        <taxon>Peronosporomycetes</taxon>
        <taxon>Peronosporales</taxon>
        <taxon>Peronosporaceae</taxon>
        <taxon>Peronospora</taxon>
    </lineage>
</organism>
<keyword evidence="1" id="KW-0812">Transmembrane</keyword>
<evidence type="ECO:0000313" key="3">
    <source>
        <dbReference type="Proteomes" id="UP001158986"/>
    </source>
</evidence>
<keyword evidence="1" id="KW-1133">Transmembrane helix</keyword>
<dbReference type="Proteomes" id="UP001158986">
    <property type="component" value="Unassembled WGS sequence"/>
</dbReference>
<dbReference type="EMBL" id="CAKLCB010000388">
    <property type="protein sequence ID" value="CAH0522245.1"/>
    <property type="molecule type" value="Genomic_DNA"/>
</dbReference>
<keyword evidence="1" id="KW-0472">Membrane</keyword>
<evidence type="ECO:0000313" key="2">
    <source>
        <dbReference type="EMBL" id="CAH0522245.1"/>
    </source>
</evidence>
<name>A0ABN8DA17_9STRA</name>
<feature type="transmembrane region" description="Helical" evidence="1">
    <location>
        <begin position="54"/>
        <end position="77"/>
    </location>
</feature>
<keyword evidence="3" id="KW-1185">Reference proteome</keyword>
<reference evidence="2 3" key="1">
    <citation type="submission" date="2021-11" db="EMBL/GenBank/DDBJ databases">
        <authorList>
            <person name="Islam A."/>
            <person name="Islam S."/>
            <person name="Flora M.S."/>
            <person name="Rahman M."/>
            <person name="Ziaur R.M."/>
            <person name="Epstein J.H."/>
            <person name="Hassan M."/>
            <person name="Klassen M."/>
            <person name="Woodard K."/>
            <person name="Webb A."/>
            <person name="Webby R.J."/>
            <person name="El Zowalaty M.E."/>
        </authorList>
    </citation>
    <scope>NUCLEOTIDE SEQUENCE [LARGE SCALE GENOMIC DNA]</scope>
    <source>
        <strain evidence="2">Pbs1</strain>
    </source>
</reference>
<accession>A0ABN8DA17</accession>
<proteinExistence type="predicted"/>
<evidence type="ECO:0000256" key="1">
    <source>
        <dbReference type="SAM" id="Phobius"/>
    </source>
</evidence>